<comment type="caution">
    <text evidence="2">The sequence shown here is derived from an EMBL/GenBank/DDBJ whole genome shotgun (WGS) entry which is preliminary data.</text>
</comment>
<dbReference type="AlphaFoldDB" id="A0A4Z2FYT8"/>
<dbReference type="Proteomes" id="UP000314294">
    <property type="component" value="Unassembled WGS sequence"/>
</dbReference>
<feature type="region of interest" description="Disordered" evidence="1">
    <location>
        <begin position="46"/>
        <end position="73"/>
    </location>
</feature>
<accession>A0A4Z2FYT8</accession>
<reference evidence="2 3" key="1">
    <citation type="submission" date="2019-03" db="EMBL/GenBank/DDBJ databases">
        <title>First draft genome of Liparis tanakae, snailfish: a comprehensive survey of snailfish specific genes.</title>
        <authorList>
            <person name="Kim W."/>
            <person name="Song I."/>
            <person name="Jeong J.-H."/>
            <person name="Kim D."/>
            <person name="Kim S."/>
            <person name="Ryu S."/>
            <person name="Song J.Y."/>
            <person name="Lee S.K."/>
        </authorList>
    </citation>
    <scope>NUCLEOTIDE SEQUENCE [LARGE SCALE GENOMIC DNA]</scope>
    <source>
        <tissue evidence="2">Muscle</tissue>
    </source>
</reference>
<organism evidence="2 3">
    <name type="scientific">Liparis tanakae</name>
    <name type="common">Tanaka's snailfish</name>
    <dbReference type="NCBI Taxonomy" id="230148"/>
    <lineage>
        <taxon>Eukaryota</taxon>
        <taxon>Metazoa</taxon>
        <taxon>Chordata</taxon>
        <taxon>Craniata</taxon>
        <taxon>Vertebrata</taxon>
        <taxon>Euteleostomi</taxon>
        <taxon>Actinopterygii</taxon>
        <taxon>Neopterygii</taxon>
        <taxon>Teleostei</taxon>
        <taxon>Neoteleostei</taxon>
        <taxon>Acanthomorphata</taxon>
        <taxon>Eupercaria</taxon>
        <taxon>Perciformes</taxon>
        <taxon>Cottioidei</taxon>
        <taxon>Cottales</taxon>
        <taxon>Liparidae</taxon>
        <taxon>Liparis</taxon>
    </lineage>
</organism>
<name>A0A4Z2FYT8_9TELE</name>
<dbReference type="EMBL" id="SRLO01000828">
    <property type="protein sequence ID" value="TNN45724.1"/>
    <property type="molecule type" value="Genomic_DNA"/>
</dbReference>
<evidence type="ECO:0000256" key="1">
    <source>
        <dbReference type="SAM" id="MobiDB-lite"/>
    </source>
</evidence>
<sequence length="138" mass="14612">MRNSRAPPYHTSLTAAPPHPPTPDLDYIHELRRSAGRDVSLLAGVTTSLPPRPAAPLPTWGRGGGGGGRLTHSIIRSHCSAPPFRCPIPPPPTPLANGTNLYSLSALMSSHAEKRPYHIASGSHHLSPSPNCLPSLEC</sequence>
<protein>
    <submittedName>
        <fullName evidence="2">Uncharacterized protein</fullName>
    </submittedName>
</protein>
<proteinExistence type="predicted"/>
<evidence type="ECO:0000313" key="3">
    <source>
        <dbReference type="Proteomes" id="UP000314294"/>
    </source>
</evidence>
<keyword evidence="3" id="KW-1185">Reference proteome</keyword>
<evidence type="ECO:0000313" key="2">
    <source>
        <dbReference type="EMBL" id="TNN45724.1"/>
    </source>
</evidence>
<feature type="region of interest" description="Disordered" evidence="1">
    <location>
        <begin position="1"/>
        <end position="22"/>
    </location>
</feature>
<gene>
    <name evidence="2" type="ORF">EYF80_044075</name>
</gene>